<dbReference type="EMBL" id="ML977503">
    <property type="protein sequence ID" value="KAF2131182.1"/>
    <property type="molecule type" value="Genomic_DNA"/>
</dbReference>
<sequence>MSLADRLDRIVTPQLDDWVRHPDIHARLVHFDLPLGLVPFPSSSPSANEYPRSIRSISSSMALCIHHSNPSTCPSTHPPSLLSHYANTDATPTETSLNTNLADQFPGLPLLEDNNGVLERPAAHIMLPVYECTFWFLGCGYISCDADEWTTHCLSHFRGEEPPRSVQCPLCEWAVTCDHGWSARMQHIEREHAIFGQTLRLSRPDFALYRWLWQRKLIGDGDLKELLGGNHNLERGLGNGVVTHGREGRRGEARRRVVQHVSVASRRQAGPV</sequence>
<evidence type="ECO:0000313" key="1">
    <source>
        <dbReference type="EMBL" id="KAF2131182.1"/>
    </source>
</evidence>
<protein>
    <submittedName>
        <fullName evidence="1">Uncharacterized protein</fullName>
    </submittedName>
</protein>
<gene>
    <name evidence="1" type="ORF">P153DRAFT_365779</name>
</gene>
<accession>A0A6A6AGR8</accession>
<dbReference type="RefSeq" id="XP_033525569.1">
    <property type="nucleotide sequence ID" value="XM_033667891.1"/>
</dbReference>
<proteinExistence type="predicted"/>
<name>A0A6A6AGR8_9PLEO</name>
<organism evidence="1 2">
    <name type="scientific">Dothidotthia symphoricarpi CBS 119687</name>
    <dbReference type="NCBI Taxonomy" id="1392245"/>
    <lineage>
        <taxon>Eukaryota</taxon>
        <taxon>Fungi</taxon>
        <taxon>Dikarya</taxon>
        <taxon>Ascomycota</taxon>
        <taxon>Pezizomycotina</taxon>
        <taxon>Dothideomycetes</taxon>
        <taxon>Pleosporomycetidae</taxon>
        <taxon>Pleosporales</taxon>
        <taxon>Dothidotthiaceae</taxon>
        <taxon>Dothidotthia</taxon>
    </lineage>
</organism>
<keyword evidence="2" id="KW-1185">Reference proteome</keyword>
<evidence type="ECO:0000313" key="2">
    <source>
        <dbReference type="Proteomes" id="UP000799771"/>
    </source>
</evidence>
<reference evidence="1" key="1">
    <citation type="journal article" date="2020" name="Stud. Mycol.">
        <title>101 Dothideomycetes genomes: a test case for predicting lifestyles and emergence of pathogens.</title>
        <authorList>
            <person name="Haridas S."/>
            <person name="Albert R."/>
            <person name="Binder M."/>
            <person name="Bloem J."/>
            <person name="Labutti K."/>
            <person name="Salamov A."/>
            <person name="Andreopoulos B."/>
            <person name="Baker S."/>
            <person name="Barry K."/>
            <person name="Bills G."/>
            <person name="Bluhm B."/>
            <person name="Cannon C."/>
            <person name="Castanera R."/>
            <person name="Culley D."/>
            <person name="Daum C."/>
            <person name="Ezra D."/>
            <person name="Gonzalez J."/>
            <person name="Henrissat B."/>
            <person name="Kuo A."/>
            <person name="Liang C."/>
            <person name="Lipzen A."/>
            <person name="Lutzoni F."/>
            <person name="Magnuson J."/>
            <person name="Mondo S."/>
            <person name="Nolan M."/>
            <person name="Ohm R."/>
            <person name="Pangilinan J."/>
            <person name="Park H.-J."/>
            <person name="Ramirez L."/>
            <person name="Alfaro M."/>
            <person name="Sun H."/>
            <person name="Tritt A."/>
            <person name="Yoshinaga Y."/>
            <person name="Zwiers L.-H."/>
            <person name="Turgeon B."/>
            <person name="Goodwin S."/>
            <person name="Spatafora J."/>
            <person name="Crous P."/>
            <person name="Grigoriev I."/>
        </authorList>
    </citation>
    <scope>NUCLEOTIDE SEQUENCE</scope>
    <source>
        <strain evidence="1">CBS 119687</strain>
    </source>
</reference>
<dbReference type="Proteomes" id="UP000799771">
    <property type="component" value="Unassembled WGS sequence"/>
</dbReference>
<dbReference type="AlphaFoldDB" id="A0A6A6AGR8"/>
<dbReference type="GeneID" id="54408323"/>
<dbReference type="OrthoDB" id="409136at2759"/>